<dbReference type="Proteomes" id="UP000501130">
    <property type="component" value="Chromosome"/>
</dbReference>
<dbReference type="Pfam" id="PF02104">
    <property type="entry name" value="SURF1"/>
    <property type="match status" value="1"/>
</dbReference>
<dbReference type="InterPro" id="IPR002994">
    <property type="entry name" value="Surf1/Shy1"/>
</dbReference>
<dbReference type="PANTHER" id="PTHR23427">
    <property type="entry name" value="SURFEIT LOCUS PROTEIN"/>
    <property type="match status" value="1"/>
</dbReference>
<name>A0ABX6N4X3_9BURK</name>
<dbReference type="EMBL" id="CP053084">
    <property type="protein sequence ID" value="QJR29416.1"/>
    <property type="molecule type" value="Genomic_DNA"/>
</dbReference>
<dbReference type="PANTHER" id="PTHR23427:SF2">
    <property type="entry name" value="SURFEIT LOCUS PROTEIN 1"/>
    <property type="match status" value="1"/>
</dbReference>
<evidence type="ECO:0000256" key="5">
    <source>
        <dbReference type="ARBA" id="ARBA00023136"/>
    </source>
</evidence>
<evidence type="ECO:0000313" key="7">
    <source>
        <dbReference type="EMBL" id="QJR29416.1"/>
    </source>
</evidence>
<comment type="subcellular location">
    <subcellularLocation>
        <location evidence="6">Cell membrane</location>
        <topology evidence="6">Multi-pass membrane protein</topology>
    </subcellularLocation>
    <subcellularLocation>
        <location evidence="1">Membrane</location>
    </subcellularLocation>
</comment>
<reference evidence="7 8" key="1">
    <citation type="submission" date="2020-05" db="EMBL/GenBank/DDBJ databases">
        <title>Compete genome of Limnobacter sp. SAORIC-580.</title>
        <authorList>
            <person name="Song J."/>
            <person name="Cho J.-C."/>
        </authorList>
    </citation>
    <scope>NUCLEOTIDE SEQUENCE [LARGE SCALE GENOMIC DNA]</scope>
    <source>
        <strain evidence="7 8">SAORIC-580</strain>
    </source>
</reference>
<dbReference type="RefSeq" id="WP_171098777.1">
    <property type="nucleotide sequence ID" value="NZ_CP053084.1"/>
</dbReference>
<proteinExistence type="inferred from homology"/>
<dbReference type="PROSITE" id="PS50895">
    <property type="entry name" value="SURF1"/>
    <property type="match status" value="1"/>
</dbReference>
<evidence type="ECO:0000313" key="8">
    <source>
        <dbReference type="Proteomes" id="UP000501130"/>
    </source>
</evidence>
<sequence>MNDVSKPHSVHASSSIKRLLGFALAAFFFTVFLSLGTWQVFRLDYKLDLIERVENRVHAPPVDAPRAAEWPAVNRDTHEYLNVKLQGALLPQYTTRVQATTALGAGHWLLTPLRQANGEIVWINRGYIPVNEADPMTVDNTQGQFEVRGLLRLSETGGAFLRENDPAGNRWYSRDIDALSKHHNLKSVAPYLIDAGTPRNLGEEITGFTPKTYPVDGLTVIKFHNSHLVYAFTWYALALMVAGITVWLNRKQATQA</sequence>
<protein>
    <recommendedName>
        <fullName evidence="6">SURF1-like protein</fullName>
    </recommendedName>
</protein>
<dbReference type="InterPro" id="IPR045214">
    <property type="entry name" value="Surf1/Surf4"/>
</dbReference>
<accession>A0ABX6N4X3</accession>
<evidence type="ECO:0000256" key="6">
    <source>
        <dbReference type="RuleBase" id="RU363076"/>
    </source>
</evidence>
<gene>
    <name evidence="7" type="ORF">HKT17_06655</name>
</gene>
<keyword evidence="3 6" id="KW-0812">Transmembrane</keyword>
<evidence type="ECO:0000256" key="1">
    <source>
        <dbReference type="ARBA" id="ARBA00004370"/>
    </source>
</evidence>
<feature type="transmembrane region" description="Helical" evidence="6">
    <location>
        <begin position="20"/>
        <end position="41"/>
    </location>
</feature>
<organism evidence="7 8">
    <name type="scientific">Limnobacter profundi</name>
    <dbReference type="NCBI Taxonomy" id="2732163"/>
    <lineage>
        <taxon>Bacteria</taxon>
        <taxon>Pseudomonadati</taxon>
        <taxon>Pseudomonadota</taxon>
        <taxon>Betaproteobacteria</taxon>
        <taxon>Burkholderiales</taxon>
        <taxon>Burkholderiaceae</taxon>
        <taxon>Limnobacter</taxon>
    </lineage>
</organism>
<keyword evidence="5 6" id="KW-0472">Membrane</keyword>
<evidence type="ECO:0000256" key="2">
    <source>
        <dbReference type="ARBA" id="ARBA00007165"/>
    </source>
</evidence>
<evidence type="ECO:0000256" key="4">
    <source>
        <dbReference type="ARBA" id="ARBA00022989"/>
    </source>
</evidence>
<keyword evidence="6" id="KW-1003">Cell membrane</keyword>
<evidence type="ECO:0000256" key="3">
    <source>
        <dbReference type="ARBA" id="ARBA00022692"/>
    </source>
</evidence>
<dbReference type="CDD" id="cd06662">
    <property type="entry name" value="SURF1"/>
    <property type="match status" value="1"/>
</dbReference>
<comment type="similarity">
    <text evidence="2 6">Belongs to the SURF1 family.</text>
</comment>
<keyword evidence="8" id="KW-1185">Reference proteome</keyword>
<feature type="transmembrane region" description="Helical" evidence="6">
    <location>
        <begin position="228"/>
        <end position="248"/>
    </location>
</feature>
<keyword evidence="4 6" id="KW-1133">Transmembrane helix</keyword>